<protein>
    <recommendedName>
        <fullName evidence="3">Lipoprotein</fullName>
    </recommendedName>
</protein>
<proteinExistence type="predicted"/>
<dbReference type="RefSeq" id="WP_014373417.1">
    <property type="nucleotide sequence ID" value="NC_016940.1"/>
</dbReference>
<name>H6L934_SAPGL</name>
<dbReference type="KEGG" id="sgn:SGRA_0431"/>
<dbReference type="OrthoDB" id="9823229at2"/>
<accession>H6L934</accession>
<dbReference type="STRING" id="984262.SGRA_0431"/>
<keyword evidence="2" id="KW-1185">Reference proteome</keyword>
<reference evidence="1 2" key="1">
    <citation type="journal article" date="2012" name="Stand. Genomic Sci.">
        <title>Complete genome sequencing and analysis of Saprospira grandis str. Lewin, a predatory marine bacterium.</title>
        <authorList>
            <person name="Saw J.H."/>
            <person name="Yuryev A."/>
            <person name="Kanbe M."/>
            <person name="Hou S."/>
            <person name="Young A.G."/>
            <person name="Aizawa S."/>
            <person name="Alam M."/>
        </authorList>
    </citation>
    <scope>NUCLEOTIDE SEQUENCE [LARGE SCALE GENOMIC DNA]</scope>
    <source>
        <strain evidence="1 2">Lewin</strain>
    </source>
</reference>
<dbReference type="Proteomes" id="UP000007519">
    <property type="component" value="Chromosome"/>
</dbReference>
<dbReference type="AlphaFoldDB" id="H6L934"/>
<sequence length="197" mass="23345">MRFLLCACAWLLLLACRSEVNQLSELKEIDQRIIDAVIPAPIGTEAALIFYETHLSSRRVCYLQKADSSCCCYYLKEKEKSEKGRLVASYADEQTYRLRQLYLLRKACFKLDKFSYRGFWEKLKLEKSLSLKPQEKAAAPSNYLARYALIEVVDKQHIFVENYFLEEKVNLEHIPTRFLMLYDELNQFLRNESWERD</sequence>
<gene>
    <name evidence="1" type="ordered locus">SGRA_0431</name>
</gene>
<dbReference type="EMBL" id="CP002831">
    <property type="protein sequence ID" value="AFC23170.1"/>
    <property type="molecule type" value="Genomic_DNA"/>
</dbReference>
<evidence type="ECO:0000313" key="1">
    <source>
        <dbReference type="EMBL" id="AFC23170.1"/>
    </source>
</evidence>
<dbReference type="HOGENOM" id="CLU_1383323_0_0_10"/>
<dbReference type="PROSITE" id="PS51257">
    <property type="entry name" value="PROKAR_LIPOPROTEIN"/>
    <property type="match status" value="1"/>
</dbReference>
<evidence type="ECO:0000313" key="2">
    <source>
        <dbReference type="Proteomes" id="UP000007519"/>
    </source>
</evidence>
<organism evidence="1 2">
    <name type="scientific">Saprospira grandis (strain Lewin)</name>
    <dbReference type="NCBI Taxonomy" id="984262"/>
    <lineage>
        <taxon>Bacteria</taxon>
        <taxon>Pseudomonadati</taxon>
        <taxon>Bacteroidota</taxon>
        <taxon>Saprospiria</taxon>
        <taxon>Saprospirales</taxon>
        <taxon>Saprospiraceae</taxon>
        <taxon>Saprospira</taxon>
    </lineage>
</organism>
<evidence type="ECO:0008006" key="3">
    <source>
        <dbReference type="Google" id="ProtNLM"/>
    </source>
</evidence>